<keyword evidence="8 11" id="KW-0808">Transferase</keyword>
<dbReference type="STRING" id="739.GCA_001059425_00153"/>
<dbReference type="HAMAP" id="MF_00392">
    <property type="entry name" value="LpxB"/>
    <property type="match status" value="1"/>
</dbReference>
<comment type="similarity">
    <text evidence="2 11">Belongs to the LpxB family.</text>
</comment>
<dbReference type="PANTHER" id="PTHR30372">
    <property type="entry name" value="LIPID-A-DISACCHARIDE SYNTHASE"/>
    <property type="match status" value="1"/>
</dbReference>
<name>E6KVU2_9PAST</name>
<comment type="caution">
    <text evidence="12">The sequence shown here is derived from an EMBL/GenBank/DDBJ whole genome shotgun (WGS) entry which is preliminary data.</text>
</comment>
<dbReference type="EC" id="2.4.1.182" evidence="3 11"/>
<dbReference type="HOGENOM" id="CLU_036577_3_0_6"/>
<evidence type="ECO:0000256" key="11">
    <source>
        <dbReference type="HAMAP-Rule" id="MF_00392"/>
    </source>
</evidence>
<dbReference type="EMBL" id="AEPS01000002">
    <property type="protein sequence ID" value="EFU68401.1"/>
    <property type="molecule type" value="Genomic_DNA"/>
</dbReference>
<dbReference type="InterPro" id="IPR003835">
    <property type="entry name" value="Glyco_trans_19"/>
</dbReference>
<comment type="function">
    <text evidence="1 11">Condensation of UDP-2,3-diacylglucosamine and 2,3-diacylglucosamine-1-phosphate to form lipid A disaccharide, a precursor of lipid A, a phosphorylated glycolipid that anchors the lipopolysaccharide to the outer membrane of the cell.</text>
</comment>
<evidence type="ECO:0000256" key="10">
    <source>
        <dbReference type="ARBA" id="ARBA00048975"/>
    </source>
</evidence>
<keyword evidence="5 11" id="KW-0444">Lipid biosynthesis</keyword>
<dbReference type="AlphaFoldDB" id="E6KVU2"/>
<dbReference type="Pfam" id="PF02684">
    <property type="entry name" value="LpxB"/>
    <property type="match status" value="1"/>
</dbReference>
<reference evidence="12 13" key="1">
    <citation type="submission" date="2010-12" db="EMBL/GenBank/DDBJ databases">
        <authorList>
            <person name="Muzny D."/>
            <person name="Qin X."/>
            <person name="Deng J."/>
            <person name="Jiang H."/>
            <person name="Liu Y."/>
            <person name="Qu J."/>
            <person name="Song X.-Z."/>
            <person name="Zhang L."/>
            <person name="Thornton R."/>
            <person name="Coyle M."/>
            <person name="Francisco L."/>
            <person name="Jackson L."/>
            <person name="Javaid M."/>
            <person name="Korchina V."/>
            <person name="Kovar C."/>
            <person name="Mata R."/>
            <person name="Mathew T."/>
            <person name="Ngo R."/>
            <person name="Nguyen L."/>
            <person name="Nguyen N."/>
            <person name="Okwuonu G."/>
            <person name="Ongeri F."/>
            <person name="Pham C."/>
            <person name="Simmons D."/>
            <person name="Wilczek-Boney K."/>
            <person name="Hale W."/>
            <person name="Jakkamsetti A."/>
            <person name="Pham P."/>
            <person name="Ruth R."/>
            <person name="San Lucas F."/>
            <person name="Warren J."/>
            <person name="Zhang J."/>
            <person name="Zhao Z."/>
            <person name="Zhou C."/>
            <person name="Zhu D."/>
            <person name="Lee S."/>
            <person name="Bess C."/>
            <person name="Blankenburg K."/>
            <person name="Forbes L."/>
            <person name="Fu Q."/>
            <person name="Gubbala S."/>
            <person name="Hirani K."/>
            <person name="Jayaseelan J.C."/>
            <person name="Lara F."/>
            <person name="Munidasa M."/>
            <person name="Palculict T."/>
            <person name="Patil S."/>
            <person name="Pu L.-L."/>
            <person name="Saada N."/>
            <person name="Tang L."/>
            <person name="Weissenberger G."/>
            <person name="Zhu Y."/>
            <person name="Hemphill L."/>
            <person name="Shang Y."/>
            <person name="Youmans B."/>
            <person name="Ayvaz T."/>
            <person name="Ross M."/>
            <person name="Santibanez J."/>
            <person name="Aqrawi P."/>
            <person name="Gross S."/>
            <person name="Joshi V."/>
            <person name="Fowler G."/>
            <person name="Nazareth L."/>
            <person name="Reid J."/>
            <person name="Worley K."/>
            <person name="Petrosino J."/>
            <person name="Highlander S."/>
            <person name="Gibbs R."/>
        </authorList>
    </citation>
    <scope>NUCLEOTIDE SEQUENCE [LARGE SCALE GENOMIC DNA]</scope>
    <source>
        <strain evidence="12 13">ATCC 33393</strain>
    </source>
</reference>
<evidence type="ECO:0000256" key="3">
    <source>
        <dbReference type="ARBA" id="ARBA00012687"/>
    </source>
</evidence>
<gene>
    <name evidence="11 12" type="primary">lpxB</name>
    <name evidence="12" type="ORF">HMPREF9064_0274</name>
</gene>
<dbReference type="NCBIfam" id="TIGR00215">
    <property type="entry name" value="lpxB"/>
    <property type="match status" value="1"/>
</dbReference>
<evidence type="ECO:0000256" key="7">
    <source>
        <dbReference type="ARBA" id="ARBA00022676"/>
    </source>
</evidence>
<keyword evidence="7 11" id="KW-0328">Glycosyltransferase</keyword>
<evidence type="ECO:0000256" key="2">
    <source>
        <dbReference type="ARBA" id="ARBA00007868"/>
    </source>
</evidence>
<dbReference type="UniPathway" id="UPA00973"/>
<dbReference type="Proteomes" id="UP000032871">
    <property type="component" value="Unassembled WGS sequence"/>
</dbReference>
<proteinExistence type="inferred from homology"/>
<comment type="pathway">
    <text evidence="11">Bacterial outer membrane biogenesis; LPS lipid A biosynthesis.</text>
</comment>
<sequence>MTKRAVVFFRVLTMPNSISLNHSPTIAIIAGEVSGDILGAGLIHALKACYPHAKFIGIGGERMIAEGFETLFDMEELSVMGLVEVLKHLPRLLKIRRSIIEQLSALKPDVFIGIDAPDFNLDVELKLKQRGIKTIHYVSPSVWAWRQKRVYKIAAATNLVLAFLPFEKAFYDRFNVPCRFIGHTMADAIPLKPNRDEACQLLNLDPTQRYVAMLVGSRGSEVEFLSEPFLQTAQLLHQRYPDVKFLVPLINQKLRQQFEQIKQCVAPELDMILLDGNARAAMITAEATLLASGTAALEAMLCKSPMVVGYRMKPFTYFLAKRLVKTKYVSLPNLLADEMLVPELIQEDCNPTKLAEKLSLYLSEDKSAVQNRHVLLQRFAELHQRIQCNADQQAAQAVIDLLEPSHG</sequence>
<dbReference type="GO" id="GO:0016020">
    <property type="term" value="C:membrane"/>
    <property type="evidence" value="ECO:0007669"/>
    <property type="project" value="GOC"/>
</dbReference>
<dbReference type="GO" id="GO:0009245">
    <property type="term" value="P:lipid A biosynthetic process"/>
    <property type="evidence" value="ECO:0007669"/>
    <property type="project" value="UniProtKB-UniRule"/>
</dbReference>
<evidence type="ECO:0000256" key="5">
    <source>
        <dbReference type="ARBA" id="ARBA00022516"/>
    </source>
</evidence>
<evidence type="ECO:0000313" key="13">
    <source>
        <dbReference type="Proteomes" id="UP000032871"/>
    </source>
</evidence>
<dbReference type="GO" id="GO:0005543">
    <property type="term" value="F:phospholipid binding"/>
    <property type="evidence" value="ECO:0007669"/>
    <property type="project" value="TreeGrafter"/>
</dbReference>
<evidence type="ECO:0000256" key="4">
    <source>
        <dbReference type="ARBA" id="ARBA00020902"/>
    </source>
</evidence>
<comment type="catalytic activity">
    <reaction evidence="10 11">
        <text>a lipid X + a UDP-2-N,3-O-bis[(3R)-3-hydroxyacyl]-alpha-D-glucosamine = a lipid A disaccharide + UDP + H(+)</text>
        <dbReference type="Rhea" id="RHEA:67828"/>
        <dbReference type="ChEBI" id="CHEBI:15378"/>
        <dbReference type="ChEBI" id="CHEBI:58223"/>
        <dbReference type="ChEBI" id="CHEBI:137748"/>
        <dbReference type="ChEBI" id="CHEBI:176338"/>
        <dbReference type="ChEBI" id="CHEBI:176343"/>
        <dbReference type="EC" id="2.4.1.182"/>
    </reaction>
</comment>
<protein>
    <recommendedName>
        <fullName evidence="4 11">Lipid-A-disaccharide synthase</fullName>
        <ecNumber evidence="3 11">2.4.1.182</ecNumber>
    </recommendedName>
</protein>
<evidence type="ECO:0000313" key="12">
    <source>
        <dbReference type="EMBL" id="EFU68401.1"/>
    </source>
</evidence>
<evidence type="ECO:0000256" key="8">
    <source>
        <dbReference type="ARBA" id="ARBA00022679"/>
    </source>
</evidence>
<dbReference type="GO" id="GO:0008915">
    <property type="term" value="F:lipid-A-disaccharide synthase activity"/>
    <property type="evidence" value="ECO:0007669"/>
    <property type="project" value="UniProtKB-UniRule"/>
</dbReference>
<dbReference type="SUPFAM" id="SSF53756">
    <property type="entry name" value="UDP-Glycosyltransferase/glycogen phosphorylase"/>
    <property type="match status" value="1"/>
</dbReference>
<evidence type="ECO:0000256" key="6">
    <source>
        <dbReference type="ARBA" id="ARBA00022556"/>
    </source>
</evidence>
<keyword evidence="13" id="KW-1185">Reference proteome</keyword>
<accession>E6KVU2</accession>
<keyword evidence="6 11" id="KW-0441">Lipid A biosynthesis</keyword>
<evidence type="ECO:0000256" key="1">
    <source>
        <dbReference type="ARBA" id="ARBA00002056"/>
    </source>
</evidence>
<organism evidence="12 13">
    <name type="scientific">Aggregatibacter segnis ATCC 33393</name>
    <dbReference type="NCBI Taxonomy" id="888057"/>
    <lineage>
        <taxon>Bacteria</taxon>
        <taxon>Pseudomonadati</taxon>
        <taxon>Pseudomonadota</taxon>
        <taxon>Gammaproteobacteria</taxon>
        <taxon>Pasteurellales</taxon>
        <taxon>Pasteurellaceae</taxon>
        <taxon>Aggregatibacter</taxon>
    </lineage>
</organism>
<dbReference type="CDD" id="cd01635">
    <property type="entry name" value="Glycosyltransferase_GTB-type"/>
    <property type="match status" value="1"/>
</dbReference>
<dbReference type="PANTHER" id="PTHR30372:SF4">
    <property type="entry name" value="LIPID-A-DISACCHARIDE SYNTHASE, MITOCHONDRIAL-RELATED"/>
    <property type="match status" value="1"/>
</dbReference>
<evidence type="ECO:0000256" key="9">
    <source>
        <dbReference type="ARBA" id="ARBA00023098"/>
    </source>
</evidence>
<keyword evidence="9 11" id="KW-0443">Lipid metabolism</keyword>